<evidence type="ECO:0000313" key="5">
    <source>
        <dbReference type="Proteomes" id="UP000223839"/>
    </source>
</evidence>
<dbReference type="Proteomes" id="UP000223839">
    <property type="component" value="Unassembled WGS sequence"/>
</dbReference>
<dbReference type="Proteomes" id="UP000223366">
    <property type="component" value="Unassembled WGS sequence"/>
</dbReference>
<keyword evidence="1" id="KW-0812">Transmembrane</keyword>
<proteinExistence type="predicted"/>
<evidence type="ECO:0000313" key="2">
    <source>
        <dbReference type="EMBL" id="PFM95775.1"/>
    </source>
</evidence>
<evidence type="ECO:0000256" key="1">
    <source>
        <dbReference type="SAM" id="Phobius"/>
    </source>
</evidence>
<reference evidence="4 5" key="1">
    <citation type="submission" date="2017-09" db="EMBL/GenBank/DDBJ databases">
        <title>Large-scale bioinformatics analysis of Bacillus genomes uncovers conserved roles of natural products in bacterial physiology.</title>
        <authorList>
            <consortium name="Agbiome Team Llc"/>
            <person name="Bleich R.M."/>
            <person name="Grubbs K.J."/>
            <person name="Santa Maria K.C."/>
            <person name="Allen S.E."/>
            <person name="Farag S."/>
            <person name="Shank E.A."/>
            <person name="Bowers A."/>
        </authorList>
    </citation>
    <scope>NUCLEOTIDE SEQUENCE [LARGE SCALE GENOMIC DNA]</scope>
    <source>
        <strain evidence="3 4">AFS060060</strain>
        <strain evidence="2 5">AFS077661</strain>
    </source>
</reference>
<gene>
    <name evidence="2" type="ORF">COJ61_02800</name>
    <name evidence="3" type="ORF">COK99_07860</name>
</gene>
<protein>
    <submittedName>
        <fullName evidence="3">Uncharacterized protein</fullName>
    </submittedName>
</protein>
<evidence type="ECO:0000313" key="3">
    <source>
        <dbReference type="EMBL" id="PFV33358.1"/>
    </source>
</evidence>
<organism evidence="3 4">
    <name type="scientific">Bacillus thuringiensis</name>
    <dbReference type="NCBI Taxonomy" id="1428"/>
    <lineage>
        <taxon>Bacteria</taxon>
        <taxon>Bacillati</taxon>
        <taxon>Bacillota</taxon>
        <taxon>Bacilli</taxon>
        <taxon>Bacillales</taxon>
        <taxon>Bacillaceae</taxon>
        <taxon>Bacillus</taxon>
        <taxon>Bacillus cereus group</taxon>
    </lineage>
</organism>
<keyword evidence="1" id="KW-0472">Membrane</keyword>
<feature type="transmembrane region" description="Helical" evidence="1">
    <location>
        <begin position="28"/>
        <end position="46"/>
    </location>
</feature>
<evidence type="ECO:0000313" key="4">
    <source>
        <dbReference type="Proteomes" id="UP000223366"/>
    </source>
</evidence>
<comment type="caution">
    <text evidence="3">The sequence shown here is derived from an EMBL/GenBank/DDBJ whole genome shotgun (WGS) entry which is preliminary data.</text>
</comment>
<dbReference type="EMBL" id="NUYG01000009">
    <property type="protein sequence ID" value="PFM95775.1"/>
    <property type="molecule type" value="Genomic_DNA"/>
</dbReference>
<name>A0A9X7GES9_BACTU</name>
<dbReference type="EMBL" id="NVDU01000014">
    <property type="protein sequence ID" value="PFV33358.1"/>
    <property type="molecule type" value="Genomic_DNA"/>
</dbReference>
<keyword evidence="1" id="KW-1133">Transmembrane helix</keyword>
<sequence length="67" mass="7976">MLICTTFPYSLYAIFLFFFLLKQTAQSYLLQLLMNVYLQFCIYLLYMQGTPPKDFPAPCKKNLTFKK</sequence>
<accession>A0A9X7GES9</accession>
<feature type="transmembrane region" description="Helical" evidence="1">
    <location>
        <begin position="6"/>
        <end position="21"/>
    </location>
</feature>
<dbReference type="AlphaFoldDB" id="A0A9X7GES9"/>